<dbReference type="Proteomes" id="UP000319576">
    <property type="component" value="Chromosome"/>
</dbReference>
<dbReference type="PANTHER" id="PTHR40277:SF1">
    <property type="entry name" value="BLL5419 PROTEIN"/>
    <property type="match status" value="1"/>
</dbReference>
<evidence type="ECO:0000256" key="6">
    <source>
        <dbReference type="SAM" id="MobiDB-lite"/>
    </source>
</evidence>
<feature type="transmembrane region" description="Helical" evidence="7">
    <location>
        <begin position="50"/>
        <end position="72"/>
    </location>
</feature>
<reference evidence="8 9" key="1">
    <citation type="submission" date="2019-02" db="EMBL/GenBank/DDBJ databases">
        <title>Deep-cultivation of Planctomycetes and their phenomic and genomic characterization uncovers novel biology.</title>
        <authorList>
            <person name="Wiegand S."/>
            <person name="Jogler M."/>
            <person name="Boedeker C."/>
            <person name="Pinto D."/>
            <person name="Vollmers J."/>
            <person name="Rivas-Marin E."/>
            <person name="Kohn T."/>
            <person name="Peeters S.H."/>
            <person name="Heuer A."/>
            <person name="Rast P."/>
            <person name="Oberbeckmann S."/>
            <person name="Bunk B."/>
            <person name="Jeske O."/>
            <person name="Meyerdierks A."/>
            <person name="Storesund J.E."/>
            <person name="Kallscheuer N."/>
            <person name="Luecker S."/>
            <person name="Lage O.M."/>
            <person name="Pohl T."/>
            <person name="Merkel B.J."/>
            <person name="Hornburger P."/>
            <person name="Mueller R.-W."/>
            <person name="Bruemmer F."/>
            <person name="Labrenz M."/>
            <person name="Spormann A.M."/>
            <person name="Op den Camp H."/>
            <person name="Overmann J."/>
            <person name="Amann R."/>
            <person name="Jetten M.S.M."/>
            <person name="Mascher T."/>
            <person name="Medema M.H."/>
            <person name="Devos D.P."/>
            <person name="Kaster A.-K."/>
            <person name="Ovreas L."/>
            <person name="Rohde M."/>
            <person name="Galperin M.Y."/>
            <person name="Jogler C."/>
        </authorList>
    </citation>
    <scope>NUCLEOTIDE SEQUENCE [LARGE SCALE GENOMIC DNA]</scope>
    <source>
        <strain evidence="8 9">ETA_A1</strain>
    </source>
</reference>
<dbReference type="PANTHER" id="PTHR40277">
    <property type="entry name" value="BLL5419 PROTEIN"/>
    <property type="match status" value="1"/>
</dbReference>
<feature type="region of interest" description="Disordered" evidence="6">
    <location>
        <begin position="344"/>
        <end position="363"/>
    </location>
</feature>
<evidence type="ECO:0000256" key="5">
    <source>
        <dbReference type="ARBA" id="ARBA00023136"/>
    </source>
</evidence>
<dbReference type="Pfam" id="PF03706">
    <property type="entry name" value="LPG_synthase_TM"/>
    <property type="match status" value="1"/>
</dbReference>
<keyword evidence="2" id="KW-1003">Cell membrane</keyword>
<evidence type="ECO:0000256" key="4">
    <source>
        <dbReference type="ARBA" id="ARBA00022989"/>
    </source>
</evidence>
<keyword evidence="5 7" id="KW-0472">Membrane</keyword>
<feature type="compositionally biased region" description="Basic and acidic residues" evidence="6">
    <location>
        <begin position="348"/>
        <end position="363"/>
    </location>
</feature>
<dbReference type="RefSeq" id="WP_145233496.1">
    <property type="nucleotide sequence ID" value="NZ_CP036273.1"/>
</dbReference>
<dbReference type="OrthoDB" id="279916at2"/>
<dbReference type="GO" id="GO:0005886">
    <property type="term" value="C:plasma membrane"/>
    <property type="evidence" value="ECO:0007669"/>
    <property type="project" value="UniProtKB-SubCell"/>
</dbReference>
<feature type="transmembrane region" description="Helical" evidence="7">
    <location>
        <begin position="12"/>
        <end position="30"/>
    </location>
</feature>
<name>A0A517XLD1_9BACT</name>
<keyword evidence="9" id="KW-1185">Reference proteome</keyword>
<comment type="subcellular location">
    <subcellularLocation>
        <location evidence="1">Cell membrane</location>
        <topology evidence="1">Multi-pass membrane protein</topology>
    </subcellularLocation>
</comment>
<evidence type="ECO:0000256" key="1">
    <source>
        <dbReference type="ARBA" id="ARBA00004651"/>
    </source>
</evidence>
<dbReference type="EMBL" id="CP036273">
    <property type="protein sequence ID" value="QDU18310.1"/>
    <property type="molecule type" value="Genomic_DNA"/>
</dbReference>
<evidence type="ECO:0000313" key="9">
    <source>
        <dbReference type="Proteomes" id="UP000319576"/>
    </source>
</evidence>
<dbReference type="KEGG" id="uli:ETAA1_01950"/>
<keyword evidence="4 7" id="KW-1133">Transmembrane helix</keyword>
<evidence type="ECO:0000256" key="2">
    <source>
        <dbReference type="ARBA" id="ARBA00022475"/>
    </source>
</evidence>
<sequence length="363" mass="38737">MTTRTRHFLIGFAKYGLGFGVLGYMLATNWEGKNGAPGIRDLLGKTPDYAVAATVMALCVAVLAIQYLRWFILVRALDLPFTVGGAVRLGLVGTYYNLFLPGSVGGDLVKAYFIARGQPGRRAAAVATVVLDRLIGLFGLLWFSAVIGGALWAAGDDRIAGNDHLRRMITVCGVLVGLAVCGWGLMGVLPAHRADRFAGRLATVPRLGKALAEVWYAVWTYRQRPGAVYLSVAMTAVCHVAMVLMYHLAVRVFPADGSEPGTLGEHFVIAPVGFIMQAFFPAPGGVGGAEFIFKWLYGLLGRDGAVGLLGRVTLRVAECTCGLVGLVVFLRMRGELPAVVHEAEEEGLGGHEDPPHLEEAKAG</sequence>
<gene>
    <name evidence="8" type="ORF">ETAA1_01950</name>
</gene>
<organism evidence="8 9">
    <name type="scientific">Urbifossiella limnaea</name>
    <dbReference type="NCBI Taxonomy" id="2528023"/>
    <lineage>
        <taxon>Bacteria</taxon>
        <taxon>Pseudomonadati</taxon>
        <taxon>Planctomycetota</taxon>
        <taxon>Planctomycetia</taxon>
        <taxon>Gemmatales</taxon>
        <taxon>Gemmataceae</taxon>
        <taxon>Urbifossiella</taxon>
    </lineage>
</organism>
<evidence type="ECO:0000313" key="8">
    <source>
        <dbReference type="EMBL" id="QDU18310.1"/>
    </source>
</evidence>
<keyword evidence="3 7" id="KW-0812">Transmembrane</keyword>
<accession>A0A517XLD1</accession>
<proteinExistence type="predicted"/>
<evidence type="ECO:0000256" key="7">
    <source>
        <dbReference type="SAM" id="Phobius"/>
    </source>
</evidence>
<feature type="transmembrane region" description="Helical" evidence="7">
    <location>
        <begin position="227"/>
        <end position="249"/>
    </location>
</feature>
<dbReference type="AlphaFoldDB" id="A0A517XLD1"/>
<feature type="transmembrane region" description="Helical" evidence="7">
    <location>
        <begin position="134"/>
        <end position="155"/>
    </location>
</feature>
<evidence type="ECO:0008006" key="10">
    <source>
        <dbReference type="Google" id="ProtNLM"/>
    </source>
</evidence>
<protein>
    <recommendedName>
        <fullName evidence="10">Flippase-like domain-containing protein</fullName>
    </recommendedName>
</protein>
<dbReference type="InterPro" id="IPR022791">
    <property type="entry name" value="L-PG_synthase/AglD"/>
</dbReference>
<feature type="transmembrane region" description="Helical" evidence="7">
    <location>
        <begin position="167"/>
        <end position="186"/>
    </location>
</feature>
<evidence type="ECO:0000256" key="3">
    <source>
        <dbReference type="ARBA" id="ARBA00022692"/>
    </source>
</evidence>